<comment type="caution">
    <text evidence="4">The sequence shown here is derived from an EMBL/GenBank/DDBJ whole genome shotgun (WGS) entry which is preliminary data.</text>
</comment>
<sequence>MKEGVIRLDMDIKVIEQLVEQALKEIKAEQPLKFTAPKLERYGVFKTMDEAIAASEEAQKKLLFSKISDRQKYVDVIRSTIIKRENLELISRLSVEETEIGDYEHKLIKNRLAAEKTPGTEDLLTEAITGDNGLTLVEYCPFGVIGAITPTTNPTETIINNSISMIAGGNTVVFSPHPRAKKVSQMTVKMLNKALIDNGAPPNLITMVEEPSIENTNKMIDNPSVRLLVATGGPSIVKKVLSSGKKAIGAGAGNPPVVVDETADIDKAAKDIVDGCSFDNNVPCIAEKEVFAVDSICDYLIHHMKENGAYQITDPMLLEQLVALVTTEKGGPKTSFVGKSARYILDKLGITVDASVRVIIMEVPKDHLLVQEEMMMPILPVVRVSDVDTAIEYAHQAEHGNRHTAMMHSKNVEKLSKMAKIMETTIFVKNAPSYAGIGVGGEGYTTFTIAGPTGEGLTSPRTFCRKRKCVMTDAFSIR</sequence>
<evidence type="ECO:0000313" key="5">
    <source>
        <dbReference type="Proteomes" id="UP000005396"/>
    </source>
</evidence>
<dbReference type="Pfam" id="PF00171">
    <property type="entry name" value="Aldedh"/>
    <property type="match status" value="1"/>
</dbReference>
<dbReference type="InterPro" id="IPR016161">
    <property type="entry name" value="Ald_DH/histidinol_DH"/>
</dbReference>
<dbReference type="NCBIfam" id="NF011927">
    <property type="entry name" value="PRK15398.1"/>
    <property type="match status" value="1"/>
</dbReference>
<name>A8S5L8_ENTBW</name>
<dbReference type="PIRSF" id="PIRSF036410">
    <property type="entry name" value="EutE_PduP"/>
    <property type="match status" value="1"/>
</dbReference>
<dbReference type="EMBL" id="ABCC02000076">
    <property type="protein sequence ID" value="EDP12494.1"/>
    <property type="molecule type" value="Genomic_DNA"/>
</dbReference>
<evidence type="ECO:0000313" key="4">
    <source>
        <dbReference type="EMBL" id="EDP12494.1"/>
    </source>
</evidence>
<evidence type="ECO:0000256" key="2">
    <source>
        <dbReference type="ARBA" id="ARBA00023027"/>
    </source>
</evidence>
<reference evidence="4 5" key="1">
    <citation type="submission" date="2007-08" db="EMBL/GenBank/DDBJ databases">
        <authorList>
            <person name="Fulton L."/>
            <person name="Clifton S."/>
            <person name="Fulton B."/>
            <person name="Xu J."/>
            <person name="Minx P."/>
            <person name="Pepin K.H."/>
            <person name="Johnson M."/>
            <person name="Thiruvilangam P."/>
            <person name="Bhonagiri V."/>
            <person name="Nash W.E."/>
            <person name="Mardis E.R."/>
            <person name="Wilson R.K."/>
        </authorList>
    </citation>
    <scope>NUCLEOTIDE SEQUENCE [LARGE SCALE GENOMIC DNA]</scope>
    <source>
        <strain evidence="5">ATCC BAA-613 / DSM 15670 / CCUG 46953 / JCM 12243 / WAL 16351</strain>
    </source>
</reference>
<reference evidence="4 5" key="2">
    <citation type="submission" date="2007-09" db="EMBL/GenBank/DDBJ databases">
        <title>Draft genome sequence of Clostridium bolteae (ATCC BAA-613).</title>
        <authorList>
            <person name="Sudarsanam P."/>
            <person name="Ley R."/>
            <person name="Guruge J."/>
            <person name="Turnbaugh P.J."/>
            <person name="Mahowald M."/>
            <person name="Liep D."/>
            <person name="Gordon J."/>
        </authorList>
    </citation>
    <scope>NUCLEOTIDE SEQUENCE [LARGE SCALE GENOMIC DNA]</scope>
    <source>
        <strain evidence="5">ATCC BAA-613 / DSM 15670 / CCUG 46953 / JCM 12243 / WAL 16351</strain>
    </source>
</reference>
<dbReference type="Proteomes" id="UP000005396">
    <property type="component" value="Unassembled WGS sequence"/>
</dbReference>
<protein>
    <recommendedName>
        <fullName evidence="3">Aldehyde dehydrogenase domain-containing protein</fullName>
    </recommendedName>
</protein>
<dbReference type="AlphaFoldDB" id="A8S5L8"/>
<evidence type="ECO:0000256" key="1">
    <source>
        <dbReference type="ARBA" id="ARBA00023002"/>
    </source>
</evidence>
<keyword evidence="2" id="KW-0520">NAD</keyword>
<dbReference type="HOGENOM" id="CLU_028794_1_0_9"/>
<evidence type="ECO:0000259" key="3">
    <source>
        <dbReference type="Pfam" id="PF00171"/>
    </source>
</evidence>
<dbReference type="InterPro" id="IPR016162">
    <property type="entry name" value="Ald_DH_N"/>
</dbReference>
<dbReference type="PaxDb" id="411902-CLOBOL_07248"/>
<gene>
    <name evidence="4" type="ORF">CLOBOL_07248</name>
</gene>
<dbReference type="PANTHER" id="PTHR11699">
    <property type="entry name" value="ALDEHYDE DEHYDROGENASE-RELATED"/>
    <property type="match status" value="1"/>
</dbReference>
<dbReference type="GO" id="GO:0008774">
    <property type="term" value="F:acetaldehyde dehydrogenase (acetylating) activity"/>
    <property type="evidence" value="ECO:0007669"/>
    <property type="project" value="InterPro"/>
</dbReference>
<dbReference type="SUPFAM" id="SSF53720">
    <property type="entry name" value="ALDH-like"/>
    <property type="match status" value="1"/>
</dbReference>
<organism evidence="4 5">
    <name type="scientific">Enterocloster bolteae (strain ATCC BAA-613 / DSM 15670 / CCUG 46953 / JCM 12243 / WAL 16351)</name>
    <name type="common">Clostridium bolteae</name>
    <dbReference type="NCBI Taxonomy" id="411902"/>
    <lineage>
        <taxon>Bacteria</taxon>
        <taxon>Bacillati</taxon>
        <taxon>Bacillota</taxon>
        <taxon>Clostridia</taxon>
        <taxon>Lachnospirales</taxon>
        <taxon>Lachnospiraceae</taxon>
        <taxon>Enterocloster</taxon>
    </lineage>
</organism>
<dbReference type="eggNOG" id="COG1012">
    <property type="taxonomic scope" value="Bacteria"/>
</dbReference>
<dbReference type="InterPro" id="IPR012408">
    <property type="entry name" value="Acetald_propionald_DH-rel"/>
</dbReference>
<dbReference type="InterPro" id="IPR016163">
    <property type="entry name" value="Ald_DH_C"/>
</dbReference>
<proteinExistence type="predicted"/>
<keyword evidence="1" id="KW-0560">Oxidoreductase</keyword>
<dbReference type="Gene3D" id="3.40.309.10">
    <property type="entry name" value="Aldehyde Dehydrogenase, Chain A, domain 2"/>
    <property type="match status" value="1"/>
</dbReference>
<dbReference type="CDD" id="cd07121">
    <property type="entry name" value="ALDH_EutE"/>
    <property type="match status" value="1"/>
</dbReference>
<feature type="domain" description="Aldehyde dehydrogenase" evidence="3">
    <location>
        <begin position="47"/>
        <end position="433"/>
    </location>
</feature>
<dbReference type="Gene3D" id="3.40.605.10">
    <property type="entry name" value="Aldehyde Dehydrogenase, Chain A, domain 1"/>
    <property type="match status" value="1"/>
</dbReference>
<dbReference type="InterPro" id="IPR015590">
    <property type="entry name" value="Aldehyde_DH_dom"/>
</dbReference>
<accession>A8S5L8</accession>